<dbReference type="EMBL" id="CP119326">
    <property type="protein sequence ID" value="WEK40926.1"/>
    <property type="molecule type" value="Genomic_DNA"/>
</dbReference>
<dbReference type="Pfam" id="PF01609">
    <property type="entry name" value="DDE_Tnp_1"/>
    <property type="match status" value="1"/>
</dbReference>
<dbReference type="InterPro" id="IPR002559">
    <property type="entry name" value="Transposase_11"/>
</dbReference>
<reference evidence="2" key="1">
    <citation type="submission" date="2023-03" db="EMBL/GenBank/DDBJ databases">
        <title>Andean soil-derived lignocellulolytic bacterial consortium as a source of novel taxa and putative plastic-active enzymes.</title>
        <authorList>
            <person name="Diaz-Garcia L."/>
            <person name="Chuvochina M."/>
            <person name="Feuerriegel G."/>
            <person name="Bunk B."/>
            <person name="Sproer C."/>
            <person name="Streit W.R."/>
            <person name="Rodriguez L.M."/>
            <person name="Overmann J."/>
            <person name="Jimenez D.J."/>
        </authorList>
    </citation>
    <scope>NUCLEOTIDE SEQUENCE</scope>
    <source>
        <strain evidence="2">MAG 833</strain>
    </source>
</reference>
<accession>A0AAJ6BML1</accession>
<evidence type="ECO:0000259" key="1">
    <source>
        <dbReference type="Pfam" id="PF01609"/>
    </source>
</evidence>
<dbReference type="AlphaFoldDB" id="A0AAJ6BML1"/>
<name>A0AAJ6BML1_9CAUL</name>
<feature type="domain" description="Transposase IS4-like" evidence="1">
    <location>
        <begin position="3"/>
        <end position="57"/>
    </location>
</feature>
<sequence length="69" mass="7588">MLQFSPGQASDIVAAPELILGARPSQSLLADCAYDGDALRRLLSERGTTPVISNKVNRVNRRLQVPQRR</sequence>
<proteinExistence type="predicted"/>
<dbReference type="GO" id="GO:0006313">
    <property type="term" value="P:DNA transposition"/>
    <property type="evidence" value="ECO:0007669"/>
    <property type="project" value="InterPro"/>
</dbReference>
<dbReference type="GO" id="GO:0003677">
    <property type="term" value="F:DNA binding"/>
    <property type="evidence" value="ECO:0007669"/>
    <property type="project" value="InterPro"/>
</dbReference>
<evidence type="ECO:0000313" key="3">
    <source>
        <dbReference type="Proteomes" id="UP001213664"/>
    </source>
</evidence>
<dbReference type="Proteomes" id="UP001213664">
    <property type="component" value="Chromosome"/>
</dbReference>
<dbReference type="GO" id="GO:0004803">
    <property type="term" value="F:transposase activity"/>
    <property type="evidence" value="ECO:0007669"/>
    <property type="project" value="InterPro"/>
</dbReference>
<gene>
    <name evidence="2" type="ORF">P0Y50_04775</name>
</gene>
<evidence type="ECO:0000313" key="2">
    <source>
        <dbReference type="EMBL" id="WEK40926.1"/>
    </source>
</evidence>
<protein>
    <submittedName>
        <fullName evidence="2">Transposase</fullName>
    </submittedName>
</protein>
<organism evidence="2 3">
    <name type="scientific">Candidatus Brevundimonas colombiensis</name>
    <dbReference type="NCBI Taxonomy" id="3121376"/>
    <lineage>
        <taxon>Bacteria</taxon>
        <taxon>Pseudomonadati</taxon>
        <taxon>Pseudomonadota</taxon>
        <taxon>Alphaproteobacteria</taxon>
        <taxon>Caulobacterales</taxon>
        <taxon>Caulobacteraceae</taxon>
        <taxon>Brevundimonas</taxon>
    </lineage>
</organism>